<dbReference type="EMBL" id="CP001841">
    <property type="protein sequence ID" value="AEF83241.1"/>
    <property type="molecule type" value="Genomic_DNA"/>
</dbReference>
<dbReference type="Pfam" id="PF01973">
    <property type="entry name" value="MptE-like"/>
    <property type="match status" value="1"/>
</dbReference>
<evidence type="ECO:0000313" key="3">
    <source>
        <dbReference type="Proteomes" id="UP000009222"/>
    </source>
</evidence>
<feature type="domain" description="6-hydroxymethylpterin diphosphokinase MptE-like" evidence="1">
    <location>
        <begin position="219"/>
        <end position="393"/>
    </location>
</feature>
<sequence length="640" mass="70083">MHTVIFTNVAVMESRAFWESNIAIIREKYPGLAETLEAGPESGETPAGFHIENASSGIPTLVIGSLHVHSPRDPVREASRLAEAALTEGVRAPVIILGFGLGYAAEAAARIAPGRALIIVEKHKEVLRAALETRDLGELLSRNQIIFVLGKDGYGVSAALALFEKPGEKTAPDIIRNRALMNLDEDWYTGVEANIRTWLSKDDVNRATLKRFGKRWVRNLSRNLSAIRDIPGISHLAGMLGGGETGGMDIPAFLAAAGPTLDKTGPFLSEIAERCVVIAVDTSLRFLLSQGVEPDFVVSVDPQYWNFRHLDRVLSPNAYLVAESAVYPPCLRQNFKGAFLCGSLFPLGRFIEDRLDPKGSLGAGGSVATTAWDFARVLGASSIWIAGLDLSFPELKTHFKGALFETRAHAESTRFVPGETWSVRALRDGHPFNAKNSLGFPVLTDKRLSLYAAWFENRFRLYPKLRNLSLSGEGIAIKGLEISSVEDLLALPPRREEIKRRLESVLANLNNGFFSSESEKVRSSHYEGALKTLIEGLNSISTLAKDAANTAKTAFHRSRQGRLLPIDEERALKKLDDANKSLSTSKVKEVAGFLFPEIDELEAQRSPAALTPIQNHLEFSSRFYNALAEAAGYNLAILNK</sequence>
<reference evidence="3" key="1">
    <citation type="submission" date="2009-12" db="EMBL/GenBank/DDBJ databases">
        <title>Complete sequence of Treponema azotonutricium strain ZAS-9.</title>
        <authorList>
            <person name="Tetu S.G."/>
            <person name="Matson E."/>
            <person name="Ren Q."/>
            <person name="Seshadri R."/>
            <person name="Elbourne L."/>
            <person name="Hassan K.A."/>
            <person name="Durkin A."/>
            <person name="Radune D."/>
            <person name="Mohamoud Y."/>
            <person name="Shay R."/>
            <person name="Jin S."/>
            <person name="Zhang X."/>
            <person name="Lucey K."/>
            <person name="Ballor N.R."/>
            <person name="Ottesen E."/>
            <person name="Rosenthal R."/>
            <person name="Allen A."/>
            <person name="Leadbetter J.R."/>
            <person name="Paulsen I.T."/>
        </authorList>
    </citation>
    <scope>NUCLEOTIDE SEQUENCE [LARGE SCALE GENOMIC DNA]</scope>
    <source>
        <strain evidence="3">ATCC BAA-888 / DSM 13862 / ZAS-9</strain>
    </source>
</reference>
<dbReference type="HOGENOM" id="CLU_026503_0_0_12"/>
<organism evidence="2 3">
    <name type="scientific">Leadbettera azotonutricia (strain ATCC BAA-888 / DSM 13862 / ZAS-9)</name>
    <name type="common">Treponema azotonutricium</name>
    <dbReference type="NCBI Taxonomy" id="545695"/>
    <lineage>
        <taxon>Bacteria</taxon>
        <taxon>Pseudomonadati</taxon>
        <taxon>Spirochaetota</taxon>
        <taxon>Spirochaetia</taxon>
        <taxon>Spirochaetales</taxon>
        <taxon>Breznakiellaceae</taxon>
        <taxon>Leadbettera</taxon>
    </lineage>
</organism>
<dbReference type="PANTHER" id="PTHR41786:SF1">
    <property type="entry name" value="6-HYDROXYMETHYLPTERIN DIPHOSPHOKINASE MPTE-LIKE DOMAIN-CONTAINING PROTEIN"/>
    <property type="match status" value="1"/>
</dbReference>
<dbReference type="InterPro" id="IPR002826">
    <property type="entry name" value="MptE-like"/>
</dbReference>
<accession>F5Y6V0</accession>
<evidence type="ECO:0000259" key="1">
    <source>
        <dbReference type="Pfam" id="PF01973"/>
    </source>
</evidence>
<dbReference type="PANTHER" id="PTHR41786">
    <property type="entry name" value="MOTILITY ACCESSORY FACTOR MAF"/>
    <property type="match status" value="1"/>
</dbReference>
<dbReference type="Proteomes" id="UP000009222">
    <property type="component" value="Chromosome"/>
</dbReference>
<evidence type="ECO:0000313" key="2">
    <source>
        <dbReference type="EMBL" id="AEF83241.1"/>
    </source>
</evidence>
<dbReference type="eggNOG" id="COG2604">
    <property type="taxonomic scope" value="Bacteria"/>
</dbReference>
<dbReference type="InParanoid" id="F5Y6V0"/>
<dbReference type="KEGG" id="taz:TREAZ_3609"/>
<reference evidence="2 3" key="2">
    <citation type="journal article" date="2011" name="ISME J.">
        <title>RNA-seq reveals cooperative metabolic interactions between two termite-gut spirochete species in co-culture.</title>
        <authorList>
            <person name="Rosenthal A.Z."/>
            <person name="Matson E.G."/>
            <person name="Eldar A."/>
            <person name="Leadbetter J.R."/>
        </authorList>
    </citation>
    <scope>NUCLEOTIDE SEQUENCE [LARGE SCALE GENOMIC DNA]</scope>
    <source>
        <strain evidence="3">ATCC BAA-888 / DSM 13862 / ZAS-9</strain>
    </source>
</reference>
<protein>
    <recommendedName>
        <fullName evidence="1">6-hydroxymethylpterin diphosphokinase MptE-like domain-containing protein</fullName>
    </recommendedName>
</protein>
<dbReference type="AlphaFoldDB" id="F5Y6V0"/>
<proteinExistence type="predicted"/>
<dbReference type="STRING" id="545695.TREAZ_3609"/>
<name>F5Y6V0_LEAAZ</name>
<keyword evidence="3" id="KW-1185">Reference proteome</keyword>
<gene>
    <name evidence="2" type="ordered locus">TREAZ_3609</name>
</gene>